<dbReference type="GO" id="GO:0070212">
    <property type="term" value="P:protein poly-ADP-ribosylation"/>
    <property type="evidence" value="ECO:0007669"/>
    <property type="project" value="TreeGrafter"/>
</dbReference>
<dbReference type="PROSITE" id="PS51059">
    <property type="entry name" value="PARP_CATALYTIC"/>
    <property type="match status" value="1"/>
</dbReference>
<dbReference type="InterPro" id="IPR012317">
    <property type="entry name" value="Poly(ADP-ribose)pol_cat_dom"/>
</dbReference>
<dbReference type="PANTHER" id="PTHR14453:SF70">
    <property type="entry name" value="PROTEIN MONO-ADP-RIBOSYLTRANSFERASE PARP9"/>
    <property type="match status" value="1"/>
</dbReference>
<feature type="domain" description="PARP catalytic" evidence="8">
    <location>
        <begin position="659"/>
        <end position="853"/>
    </location>
</feature>
<gene>
    <name evidence="10" type="primary">PARP9</name>
</gene>
<comment type="similarity">
    <text evidence="6">Belongs to the ARTD/PARP family.</text>
</comment>
<evidence type="ECO:0000256" key="1">
    <source>
        <dbReference type="ARBA" id="ARBA00004123"/>
    </source>
</evidence>
<evidence type="ECO:0000256" key="5">
    <source>
        <dbReference type="ARBA" id="ARBA00023242"/>
    </source>
</evidence>
<dbReference type="InterPro" id="IPR052056">
    <property type="entry name" value="Mono-ARTD/PARP"/>
</dbReference>
<reference evidence="10" key="1">
    <citation type="submission" date="2025-08" db="UniProtKB">
        <authorList>
            <consortium name="Ensembl"/>
        </authorList>
    </citation>
    <scope>IDENTIFICATION</scope>
</reference>
<reference evidence="10" key="2">
    <citation type="submission" date="2025-09" db="UniProtKB">
        <authorList>
            <consortium name="Ensembl"/>
        </authorList>
    </citation>
    <scope>IDENTIFICATION</scope>
</reference>
<dbReference type="GO" id="GO:0044389">
    <property type="term" value="F:ubiquitin-like protein ligase binding"/>
    <property type="evidence" value="ECO:0007669"/>
    <property type="project" value="TreeGrafter"/>
</dbReference>
<evidence type="ECO:0000259" key="8">
    <source>
        <dbReference type="PROSITE" id="PS51059"/>
    </source>
</evidence>
<protein>
    <submittedName>
        <fullName evidence="10">Poly(ADP-ribose) polymerase family member 9</fullName>
    </submittedName>
</protein>
<proteinExistence type="inferred from homology"/>
<dbReference type="SUPFAM" id="SSF56399">
    <property type="entry name" value="ADP-ribosylation"/>
    <property type="match status" value="1"/>
</dbReference>
<keyword evidence="5" id="KW-0539">Nucleus</keyword>
<dbReference type="SUPFAM" id="SSF52949">
    <property type="entry name" value="Macro domain-like"/>
    <property type="match status" value="2"/>
</dbReference>
<dbReference type="PANTHER" id="PTHR14453">
    <property type="entry name" value="PARP/ZINC FINGER CCCH TYPE DOMAIN CONTAINING PROTEIN"/>
    <property type="match status" value="1"/>
</dbReference>
<dbReference type="Gene3D" id="3.40.220.10">
    <property type="entry name" value="Leucine Aminopeptidase, subunit E, domain 1"/>
    <property type="match status" value="2"/>
</dbReference>
<dbReference type="GO" id="GO:0003950">
    <property type="term" value="F:NAD+ poly-ADP-ribosyltransferase activity"/>
    <property type="evidence" value="ECO:0007669"/>
    <property type="project" value="InterPro"/>
</dbReference>
<dbReference type="SMART" id="SM00506">
    <property type="entry name" value="A1pp"/>
    <property type="match status" value="2"/>
</dbReference>
<feature type="domain" description="Macro" evidence="9">
    <location>
        <begin position="123"/>
        <end position="311"/>
    </location>
</feature>
<dbReference type="Ensembl" id="ENSACDT00005008499.1">
    <property type="protein sequence ID" value="ENSACDP00005007066.1"/>
    <property type="gene ID" value="ENSACDG00005005162.1"/>
</dbReference>
<feature type="compositionally biased region" description="Polar residues" evidence="7">
    <location>
        <begin position="519"/>
        <end position="539"/>
    </location>
</feature>
<dbReference type="InterPro" id="IPR043472">
    <property type="entry name" value="Macro_dom-like"/>
</dbReference>
<keyword evidence="4" id="KW-0520">NAD</keyword>
<dbReference type="GO" id="GO:1990404">
    <property type="term" value="F:NAD+-protein mono-ADP-ribosyltransferase activity"/>
    <property type="evidence" value="ECO:0007669"/>
    <property type="project" value="TreeGrafter"/>
</dbReference>
<name>A0A8B9DHR1_ANSCY</name>
<keyword evidence="3" id="KW-0808">Transferase</keyword>
<evidence type="ECO:0000313" key="11">
    <source>
        <dbReference type="Proteomes" id="UP000694521"/>
    </source>
</evidence>
<evidence type="ECO:0000256" key="7">
    <source>
        <dbReference type="SAM" id="MobiDB-lite"/>
    </source>
</evidence>
<dbReference type="GO" id="GO:0005634">
    <property type="term" value="C:nucleus"/>
    <property type="evidence" value="ECO:0007669"/>
    <property type="project" value="UniProtKB-SubCell"/>
</dbReference>
<dbReference type="InterPro" id="IPR002589">
    <property type="entry name" value="Macro_dom"/>
</dbReference>
<evidence type="ECO:0000256" key="3">
    <source>
        <dbReference type="ARBA" id="ARBA00022679"/>
    </source>
</evidence>
<dbReference type="GO" id="GO:0005737">
    <property type="term" value="C:cytoplasm"/>
    <property type="evidence" value="ECO:0007669"/>
    <property type="project" value="TreeGrafter"/>
</dbReference>
<dbReference type="CDD" id="cd02907">
    <property type="entry name" value="Macro_Af1521_BAL-like"/>
    <property type="match status" value="1"/>
</dbReference>
<dbReference type="AlphaFoldDB" id="A0A8B9DHR1"/>
<feature type="region of interest" description="Disordered" evidence="7">
    <location>
        <begin position="21"/>
        <end position="80"/>
    </location>
</feature>
<comment type="subcellular location">
    <subcellularLocation>
        <location evidence="1">Nucleus</location>
    </subcellularLocation>
</comment>
<feature type="compositionally biased region" description="Polar residues" evidence="7">
    <location>
        <begin position="59"/>
        <end position="75"/>
    </location>
</feature>
<feature type="region of interest" description="Disordered" evidence="7">
    <location>
        <begin position="517"/>
        <end position="541"/>
    </location>
</feature>
<evidence type="ECO:0000256" key="4">
    <source>
        <dbReference type="ARBA" id="ARBA00023027"/>
    </source>
</evidence>
<dbReference type="Gene3D" id="3.90.228.10">
    <property type="match status" value="1"/>
</dbReference>
<accession>A0A8B9DHR1</accession>
<dbReference type="GO" id="GO:0060335">
    <property type="term" value="P:positive regulation of type II interferon-mediated signaling pathway"/>
    <property type="evidence" value="ECO:0007669"/>
    <property type="project" value="TreeGrafter"/>
</dbReference>
<evidence type="ECO:0000256" key="6">
    <source>
        <dbReference type="ARBA" id="ARBA00024347"/>
    </source>
</evidence>
<dbReference type="Proteomes" id="UP000694521">
    <property type="component" value="Unplaced"/>
</dbReference>
<evidence type="ECO:0000259" key="9">
    <source>
        <dbReference type="PROSITE" id="PS51154"/>
    </source>
</evidence>
<keyword evidence="11" id="KW-1185">Reference proteome</keyword>
<dbReference type="Pfam" id="PF01661">
    <property type="entry name" value="Macro"/>
    <property type="match status" value="2"/>
</dbReference>
<dbReference type="PROSITE" id="PS51154">
    <property type="entry name" value="MACRO"/>
    <property type="match status" value="2"/>
</dbReference>
<dbReference type="GO" id="GO:0003714">
    <property type="term" value="F:transcription corepressor activity"/>
    <property type="evidence" value="ECO:0007669"/>
    <property type="project" value="TreeGrafter"/>
</dbReference>
<evidence type="ECO:0000256" key="2">
    <source>
        <dbReference type="ARBA" id="ARBA00022676"/>
    </source>
</evidence>
<sequence length="853" mass="95209">MVRAGLHALLICGQRDVWATNPVWPRGSPRPPTPAQRAQDGARGRPFHAPQPLPCSRWKYTSNLSQTPEDTQSSEPRMDEDSLTIPINKDAYEVLKKREHCLSNLIEKKFACTFTFESVKSTAEVYRTILKQGIHISVCKDDLTKHKADALVNAANEYLGHEGGLAFALSSAGGPEIKEESSIYIKKYGKLAAGKIAVTGGGKLPCKKIIHAVGPRWYMPEKAECCFLLEEAIVNVLKYANAPENGIKSVAIPAVSSGIFGFPLNLCAQVIVMAIKGFFKTSPPGSLKEVRLVNICEKTVAEMKKACEKFLGDSSSLQETAPALPSHPVPVIIVRNSRLRILRGRIEEQKTVAIVSSVSLDGKFYSPFSSPMVQKAGPALQEELRSQLWHSSSYKELIITKGYNLPCNHVLHVVWQQYRHVVLLCEQLKEAVTKCLCYIQDLKQPSVSFPAKGIWSVMLPEETVAEIMIEEVSNFARKYPEKMLDVQFVLCPDDSASYQAFQRKLNSVARREKEKLYNYGSNHPSTESDSQSIKKTPNNKPAIELKGSTHIALKAAELWVQRIVRAQESRCASIENNFIVSLGKKEFAELSREQHSSVRVSEKVRGGKASLEFHGPPDAVIDAVLATEKLLLRMQEKTTAKQEELLQLMGQPKADQLSEGHLHKTNATKCFQISQVEPHLQEFKDRQKQFEKAGLHVLKIEKIRNPLLSAAFQQMKKNIEEKGGSSNVSHKLYQRVPAEFCTLVCQTGFHRIYSPPTDQRYGAGIYFKRNPRSLLEDGGDWEKDSKMYVFEADVLTGLYTGGRQSYIIPPAVEGHATKMYDSLVDDESNPGIFVICNSVQALPHYLLTCSQVK</sequence>
<feature type="domain" description="Macro" evidence="9">
    <location>
        <begin position="326"/>
        <end position="509"/>
    </location>
</feature>
<keyword evidence="2" id="KW-0328">Glycosyltransferase</keyword>
<evidence type="ECO:0000313" key="10">
    <source>
        <dbReference type="Ensembl" id="ENSACDP00005007066.1"/>
    </source>
</evidence>
<dbReference type="GO" id="GO:0010629">
    <property type="term" value="P:negative regulation of gene expression"/>
    <property type="evidence" value="ECO:0007669"/>
    <property type="project" value="TreeGrafter"/>
</dbReference>
<organism evidence="10 11">
    <name type="scientific">Anser cygnoides</name>
    <name type="common">Swan goose</name>
    <dbReference type="NCBI Taxonomy" id="8845"/>
    <lineage>
        <taxon>Eukaryota</taxon>
        <taxon>Metazoa</taxon>
        <taxon>Chordata</taxon>
        <taxon>Craniata</taxon>
        <taxon>Vertebrata</taxon>
        <taxon>Euteleostomi</taxon>
        <taxon>Archelosauria</taxon>
        <taxon>Archosauria</taxon>
        <taxon>Dinosauria</taxon>
        <taxon>Saurischia</taxon>
        <taxon>Theropoda</taxon>
        <taxon>Coelurosauria</taxon>
        <taxon>Aves</taxon>
        <taxon>Neognathae</taxon>
        <taxon>Galloanserae</taxon>
        <taxon>Anseriformes</taxon>
        <taxon>Anatidae</taxon>
        <taxon>Anserinae</taxon>
        <taxon>Anser</taxon>
    </lineage>
</organism>